<dbReference type="PANTHER" id="PTHR43483:SF3">
    <property type="entry name" value="MEMBRANE TRANSPORTER PROTEIN HI_0806-RELATED"/>
    <property type="match status" value="1"/>
</dbReference>
<dbReference type="EMBL" id="CZQC01000061">
    <property type="protein sequence ID" value="CUS42138.1"/>
    <property type="molecule type" value="Genomic_DNA"/>
</dbReference>
<protein>
    <recommendedName>
        <fullName evidence="7">Membrane transporter protein</fullName>
    </recommendedName>
</protein>
<feature type="transmembrane region" description="Helical" evidence="5">
    <location>
        <begin position="252"/>
        <end position="270"/>
    </location>
</feature>
<evidence type="ECO:0000313" key="6">
    <source>
        <dbReference type="EMBL" id="CUS42138.1"/>
    </source>
</evidence>
<dbReference type="AlphaFoldDB" id="A0A160TEE7"/>
<sequence>MPALLITEFCRMFLLYLIVGAIAGVLAGLFGVGGGMVIVPVLIFTFAAQGVSDSVATHMAVATSLATIVFTSMSSVWEHHRNGAIDWSIVKAMTAGIVGGTFVGVLLITSVPGPVLQNIIGVFALLLSIKMYFNIEPGSTGKRPSAAGLMSAGGVIGFGSSWFGIGGGTFTVPYLSWMRFPMRQAVATSAACGIPIALTGAVSNVLTGWGHADLPEWTTGFLFWPAILGIAITSVPFARVGARLAHRLDAVLLKKAFAVLLFVVGIRFLAF</sequence>
<gene>
    <name evidence="6" type="ORF">MGWOODY_Tha1420</name>
</gene>
<dbReference type="PANTHER" id="PTHR43483">
    <property type="entry name" value="MEMBRANE TRANSPORTER PROTEIN HI_0806-RELATED"/>
    <property type="match status" value="1"/>
</dbReference>
<evidence type="ECO:0000256" key="2">
    <source>
        <dbReference type="ARBA" id="ARBA00022692"/>
    </source>
</evidence>
<proteinExistence type="predicted"/>
<evidence type="ECO:0000256" key="1">
    <source>
        <dbReference type="ARBA" id="ARBA00004141"/>
    </source>
</evidence>
<accession>A0A160TEE7</accession>
<name>A0A160TEE7_9ZZZZ</name>
<dbReference type="Pfam" id="PF01925">
    <property type="entry name" value="TauE"/>
    <property type="match status" value="1"/>
</dbReference>
<keyword evidence="3 5" id="KW-1133">Transmembrane helix</keyword>
<dbReference type="InterPro" id="IPR002781">
    <property type="entry name" value="TM_pro_TauE-like"/>
</dbReference>
<reference evidence="6" key="1">
    <citation type="submission" date="2015-10" db="EMBL/GenBank/DDBJ databases">
        <authorList>
            <person name="Gilbert D.G."/>
        </authorList>
    </citation>
    <scope>NUCLEOTIDE SEQUENCE</scope>
</reference>
<keyword evidence="2 5" id="KW-0812">Transmembrane</keyword>
<evidence type="ECO:0000256" key="3">
    <source>
        <dbReference type="ARBA" id="ARBA00022989"/>
    </source>
</evidence>
<feature type="transmembrane region" description="Helical" evidence="5">
    <location>
        <begin position="89"/>
        <end position="109"/>
    </location>
</feature>
<feature type="transmembrane region" description="Helical" evidence="5">
    <location>
        <begin position="185"/>
        <end position="209"/>
    </location>
</feature>
<feature type="transmembrane region" description="Helical" evidence="5">
    <location>
        <begin position="12"/>
        <end position="43"/>
    </location>
</feature>
<organism evidence="6">
    <name type="scientific">hydrothermal vent metagenome</name>
    <dbReference type="NCBI Taxonomy" id="652676"/>
    <lineage>
        <taxon>unclassified sequences</taxon>
        <taxon>metagenomes</taxon>
        <taxon>ecological metagenomes</taxon>
    </lineage>
</organism>
<feature type="transmembrane region" description="Helical" evidence="5">
    <location>
        <begin position="55"/>
        <end position="77"/>
    </location>
</feature>
<dbReference type="GO" id="GO:0016020">
    <property type="term" value="C:membrane"/>
    <property type="evidence" value="ECO:0007669"/>
    <property type="project" value="UniProtKB-SubCell"/>
</dbReference>
<keyword evidence="4 5" id="KW-0472">Membrane</keyword>
<evidence type="ECO:0000256" key="5">
    <source>
        <dbReference type="SAM" id="Phobius"/>
    </source>
</evidence>
<evidence type="ECO:0008006" key="7">
    <source>
        <dbReference type="Google" id="ProtNLM"/>
    </source>
</evidence>
<feature type="transmembrane region" description="Helical" evidence="5">
    <location>
        <begin position="221"/>
        <end position="240"/>
    </location>
</feature>
<comment type="subcellular location">
    <subcellularLocation>
        <location evidence="1">Membrane</location>
        <topology evidence="1">Multi-pass membrane protein</topology>
    </subcellularLocation>
</comment>
<evidence type="ECO:0000256" key="4">
    <source>
        <dbReference type="ARBA" id="ARBA00023136"/>
    </source>
</evidence>